<proteinExistence type="predicted"/>
<evidence type="ECO:0000313" key="7">
    <source>
        <dbReference type="EMBL" id="CAD0088077.1"/>
    </source>
</evidence>
<dbReference type="AlphaFoldDB" id="A0A9N8JHJ9"/>
<dbReference type="Proteomes" id="UP000716446">
    <property type="component" value="Unassembled WGS sequence"/>
</dbReference>
<dbReference type="InterPro" id="IPR018957">
    <property type="entry name" value="Znf_C3HC4_RING-type"/>
</dbReference>
<evidence type="ECO:0000256" key="1">
    <source>
        <dbReference type="ARBA" id="ARBA00022723"/>
    </source>
</evidence>
<evidence type="ECO:0000256" key="5">
    <source>
        <dbReference type="SAM" id="MobiDB-lite"/>
    </source>
</evidence>
<comment type="caution">
    <text evidence="7">The sequence shown here is derived from an EMBL/GenBank/DDBJ whole genome shotgun (WGS) entry which is preliminary data.</text>
</comment>
<gene>
    <name evidence="7" type="ORF">AWRI4619_LOCUS5195</name>
</gene>
<keyword evidence="2 4" id="KW-0863">Zinc-finger</keyword>
<dbReference type="SMART" id="SM00184">
    <property type="entry name" value="RING"/>
    <property type="match status" value="1"/>
</dbReference>
<keyword evidence="3" id="KW-0862">Zinc</keyword>
<feature type="compositionally biased region" description="Polar residues" evidence="5">
    <location>
        <begin position="81"/>
        <end position="91"/>
    </location>
</feature>
<evidence type="ECO:0000259" key="6">
    <source>
        <dbReference type="PROSITE" id="PS50089"/>
    </source>
</evidence>
<organism evidence="7 8">
    <name type="scientific">Aureobasidium vineae</name>
    <dbReference type="NCBI Taxonomy" id="2773715"/>
    <lineage>
        <taxon>Eukaryota</taxon>
        <taxon>Fungi</taxon>
        <taxon>Dikarya</taxon>
        <taxon>Ascomycota</taxon>
        <taxon>Pezizomycotina</taxon>
        <taxon>Dothideomycetes</taxon>
        <taxon>Dothideomycetidae</taxon>
        <taxon>Dothideales</taxon>
        <taxon>Saccotheciaceae</taxon>
        <taxon>Aureobasidium</taxon>
    </lineage>
</organism>
<evidence type="ECO:0000313" key="8">
    <source>
        <dbReference type="Proteomes" id="UP000716446"/>
    </source>
</evidence>
<dbReference type="InterPro" id="IPR017907">
    <property type="entry name" value="Znf_RING_CS"/>
</dbReference>
<dbReference type="Pfam" id="PF00097">
    <property type="entry name" value="zf-C3HC4"/>
    <property type="match status" value="1"/>
</dbReference>
<evidence type="ECO:0000256" key="2">
    <source>
        <dbReference type="ARBA" id="ARBA00022771"/>
    </source>
</evidence>
<name>A0A9N8JHJ9_9PEZI</name>
<feature type="compositionally biased region" description="Polar residues" evidence="5">
    <location>
        <begin position="42"/>
        <end position="58"/>
    </location>
</feature>
<dbReference type="InterPro" id="IPR001841">
    <property type="entry name" value="Znf_RING"/>
</dbReference>
<feature type="domain" description="RING-type" evidence="6">
    <location>
        <begin position="99"/>
        <end position="165"/>
    </location>
</feature>
<keyword evidence="8" id="KW-1185">Reference proteome</keyword>
<dbReference type="InterPro" id="IPR013083">
    <property type="entry name" value="Znf_RING/FYVE/PHD"/>
</dbReference>
<feature type="region of interest" description="Disordered" evidence="5">
    <location>
        <begin position="178"/>
        <end position="202"/>
    </location>
</feature>
<dbReference type="PROSITE" id="PS50089">
    <property type="entry name" value="ZF_RING_2"/>
    <property type="match status" value="1"/>
</dbReference>
<dbReference type="Gene3D" id="3.30.40.10">
    <property type="entry name" value="Zinc/RING finger domain, C3HC4 (zinc finger)"/>
    <property type="match status" value="1"/>
</dbReference>
<feature type="non-terminal residue" evidence="7">
    <location>
        <position position="202"/>
    </location>
</feature>
<evidence type="ECO:0000256" key="4">
    <source>
        <dbReference type="PROSITE-ProRule" id="PRU00175"/>
    </source>
</evidence>
<dbReference type="SUPFAM" id="SSF57850">
    <property type="entry name" value="RING/U-box"/>
    <property type="match status" value="1"/>
</dbReference>
<dbReference type="PROSITE" id="PS00518">
    <property type="entry name" value="ZF_RING_1"/>
    <property type="match status" value="1"/>
</dbReference>
<protein>
    <recommendedName>
        <fullName evidence="6">RING-type domain-containing protein</fullName>
    </recommendedName>
</protein>
<evidence type="ECO:0000256" key="3">
    <source>
        <dbReference type="ARBA" id="ARBA00022833"/>
    </source>
</evidence>
<dbReference type="GO" id="GO:0008270">
    <property type="term" value="F:zinc ion binding"/>
    <property type="evidence" value="ECO:0007669"/>
    <property type="project" value="UniProtKB-KW"/>
</dbReference>
<keyword evidence="1" id="KW-0479">Metal-binding</keyword>
<accession>A0A9N8JHJ9</accession>
<dbReference type="EMBL" id="CAIJEN010000006">
    <property type="protein sequence ID" value="CAD0088077.1"/>
    <property type="molecule type" value="Genomic_DNA"/>
</dbReference>
<feature type="region of interest" description="Disordered" evidence="5">
    <location>
        <begin position="38"/>
        <end position="97"/>
    </location>
</feature>
<sequence>MCDELAMENMDPRVPLRYPQGWELVSCRRHTPILQKLPMKPQKSTWHSATLTANSSAWSKKPQKSELSHQPLKPQHRHQHQNPALQYQPPTQEDEREPCPICTEGTPNLTVDCGHSFCSPCLTQWQQGCTDQKFADWLRDRPMLRARYPVLEAILKSRFTCPMCRNYLQHTKLSRRAKKMWNRRERGEPAGVSSRSRRGGQR</sequence>
<reference evidence="7" key="1">
    <citation type="submission" date="2020-06" db="EMBL/GenBank/DDBJ databases">
        <authorList>
            <person name="Onetto C."/>
        </authorList>
    </citation>
    <scope>NUCLEOTIDE SEQUENCE</scope>
</reference>